<feature type="region of interest" description="Disordered" evidence="1">
    <location>
        <begin position="317"/>
        <end position="360"/>
    </location>
</feature>
<proteinExistence type="predicted"/>
<accession>A0A495XZJ8</accession>
<feature type="region of interest" description="Disordered" evidence="1">
    <location>
        <begin position="1"/>
        <end position="32"/>
    </location>
</feature>
<sequence length="360" mass="36771">MTDRMPGGRPGGTTSPAWAPSPGSRAHIPGGLRPLVRAPGEVQFGLTARGPIVSGLTTAEIGLLSRLDGRQAVAGTFRDAADAGVAAARWHELLDLLRRLEVLRVAPADDGPLPVGIEGEGPLADSVSRALRRSGLVPVPSRPGAAPAPPVEPAPVLVVLVGSPAVDPRRGDPWLAAGVPHLPVSPGGGHATVGPLVSGRRQPCLWCLDRHRSDRDAAWPTVMAQAATPAPASTGALGAVDPLARPPASGPPRHAGVPPGSGDVVDPALADVVAGSVAAIARSLVDGHRPPPGVSVDVCLPWPRMDHRRWQVHPACDRHGAAPADTDSDPDSDPGSTDAAPPGLARRQHPVGRGRAPHLV</sequence>
<evidence type="ECO:0008006" key="4">
    <source>
        <dbReference type="Google" id="ProtNLM"/>
    </source>
</evidence>
<name>A0A495XZJ8_9MICO</name>
<keyword evidence="3" id="KW-1185">Reference proteome</keyword>
<organism evidence="2 3">
    <name type="scientific">Terracoccus luteus</name>
    <dbReference type="NCBI Taxonomy" id="53356"/>
    <lineage>
        <taxon>Bacteria</taxon>
        <taxon>Bacillati</taxon>
        <taxon>Actinomycetota</taxon>
        <taxon>Actinomycetes</taxon>
        <taxon>Micrococcales</taxon>
        <taxon>Intrasporangiaceae</taxon>
        <taxon>Terracoccus</taxon>
    </lineage>
</organism>
<feature type="region of interest" description="Disordered" evidence="1">
    <location>
        <begin position="232"/>
        <end position="263"/>
    </location>
</feature>
<protein>
    <recommendedName>
        <fullName evidence="4">Bacteriocin biosynthesis cyclodehydratase domain-containing protein</fullName>
    </recommendedName>
</protein>
<dbReference type="AlphaFoldDB" id="A0A495XZJ8"/>
<dbReference type="Proteomes" id="UP000278440">
    <property type="component" value="Unassembled WGS sequence"/>
</dbReference>
<evidence type="ECO:0000256" key="1">
    <source>
        <dbReference type="SAM" id="MobiDB-lite"/>
    </source>
</evidence>
<evidence type="ECO:0000313" key="2">
    <source>
        <dbReference type="EMBL" id="RKT78585.1"/>
    </source>
</evidence>
<reference evidence="2 3" key="1">
    <citation type="submission" date="2018-10" db="EMBL/GenBank/DDBJ databases">
        <title>Sequencing the genomes of 1000 actinobacteria strains.</title>
        <authorList>
            <person name="Klenk H.-P."/>
        </authorList>
    </citation>
    <scope>NUCLEOTIDE SEQUENCE [LARGE SCALE GENOMIC DNA]</scope>
    <source>
        <strain evidence="2 3">DSM 44267</strain>
    </source>
</reference>
<evidence type="ECO:0000313" key="3">
    <source>
        <dbReference type="Proteomes" id="UP000278440"/>
    </source>
</evidence>
<dbReference type="EMBL" id="RBXT01000001">
    <property type="protein sequence ID" value="RKT78585.1"/>
    <property type="molecule type" value="Genomic_DNA"/>
</dbReference>
<feature type="compositionally biased region" description="Low complexity" evidence="1">
    <location>
        <begin position="333"/>
        <end position="342"/>
    </location>
</feature>
<dbReference type="OrthoDB" id="4426339at2"/>
<dbReference type="Gene3D" id="3.40.50.720">
    <property type="entry name" value="NAD(P)-binding Rossmann-like Domain"/>
    <property type="match status" value="1"/>
</dbReference>
<comment type="caution">
    <text evidence="2">The sequence shown here is derived from an EMBL/GenBank/DDBJ whole genome shotgun (WGS) entry which is preliminary data.</text>
</comment>
<gene>
    <name evidence="2" type="ORF">DFJ68_2033</name>
</gene>
<feature type="compositionally biased region" description="Basic residues" evidence="1">
    <location>
        <begin position="346"/>
        <end position="360"/>
    </location>
</feature>